<dbReference type="SUPFAM" id="SSF52540">
    <property type="entry name" value="P-loop containing nucleoside triphosphate hydrolases"/>
    <property type="match status" value="1"/>
</dbReference>
<sequence length="98" mass="10813">MVAATNHPDNLDPAILRHVFFKLKLQPPGPNRLMRAFRQRFGRKPPEGITALRNLTPEDFAAVARQLRYAPARDAADIFARLGDKSAAKGGGSVRMGF</sequence>
<dbReference type="EMBL" id="CP117417">
    <property type="protein sequence ID" value="WCT77605.1"/>
    <property type="molecule type" value="Genomic_DNA"/>
</dbReference>
<dbReference type="RefSeq" id="WP_273617974.1">
    <property type="nucleotide sequence ID" value="NZ_CP117417.1"/>
</dbReference>
<evidence type="ECO:0008006" key="3">
    <source>
        <dbReference type="Google" id="ProtNLM"/>
    </source>
</evidence>
<proteinExistence type="predicted"/>
<evidence type="ECO:0000313" key="2">
    <source>
        <dbReference type="Proteomes" id="UP001218231"/>
    </source>
</evidence>
<gene>
    <name evidence="1" type="ORF">PQ457_01085</name>
</gene>
<reference evidence="1 2" key="1">
    <citation type="submission" date="2023-02" db="EMBL/GenBank/DDBJ databases">
        <title>Genome sequence of Novosphingobium humi KACC 19094.</title>
        <authorList>
            <person name="Kim S."/>
            <person name="Heo J."/>
            <person name="Kwon S.-W."/>
        </authorList>
    </citation>
    <scope>NUCLEOTIDE SEQUENCE [LARGE SCALE GENOMIC DNA]</scope>
    <source>
        <strain evidence="1 2">KACC 19094</strain>
    </source>
</reference>
<dbReference type="InterPro" id="IPR027417">
    <property type="entry name" value="P-loop_NTPase"/>
</dbReference>
<accession>A0ABY7TZ57</accession>
<name>A0ABY7TZ57_9SPHN</name>
<organism evidence="1 2">
    <name type="scientific">Novosphingobium humi</name>
    <dbReference type="NCBI Taxonomy" id="2282397"/>
    <lineage>
        <taxon>Bacteria</taxon>
        <taxon>Pseudomonadati</taxon>
        <taxon>Pseudomonadota</taxon>
        <taxon>Alphaproteobacteria</taxon>
        <taxon>Sphingomonadales</taxon>
        <taxon>Sphingomonadaceae</taxon>
        <taxon>Novosphingobium</taxon>
    </lineage>
</organism>
<dbReference type="Proteomes" id="UP001218231">
    <property type="component" value="Chromosome"/>
</dbReference>
<protein>
    <recommendedName>
        <fullName evidence="3">ATPase family associated with various cellular activities (AAA)</fullName>
    </recommendedName>
</protein>
<evidence type="ECO:0000313" key="1">
    <source>
        <dbReference type="EMBL" id="WCT77605.1"/>
    </source>
</evidence>
<keyword evidence="2" id="KW-1185">Reference proteome</keyword>